<dbReference type="InterPro" id="IPR051608">
    <property type="entry name" value="RQC_Subunit_NEMF"/>
</dbReference>
<evidence type="ECO:0000256" key="1">
    <source>
        <dbReference type="ARBA" id="ARBA00022555"/>
    </source>
</evidence>
<dbReference type="Pfam" id="PF05670">
    <property type="entry name" value="NFACT-R_1"/>
    <property type="match status" value="1"/>
</dbReference>
<comment type="similarity">
    <text evidence="5">Belongs to the NEMF family.</text>
</comment>
<dbReference type="PANTHER" id="PTHR15239:SF6">
    <property type="entry name" value="RIBOSOME QUALITY CONTROL COMPLEX SUBUNIT NEMF"/>
    <property type="match status" value="1"/>
</dbReference>
<name>A0A9D1LLT5_9CLOT</name>
<dbReference type="EMBL" id="DVMR01000060">
    <property type="protein sequence ID" value="HIU44231.1"/>
    <property type="molecule type" value="Genomic_DNA"/>
</dbReference>
<dbReference type="GO" id="GO:0043023">
    <property type="term" value="F:ribosomal large subunit binding"/>
    <property type="evidence" value="ECO:0007669"/>
    <property type="project" value="UniProtKB-UniRule"/>
</dbReference>
<dbReference type="Gene3D" id="2.30.310.10">
    <property type="entry name" value="ibrinogen binding protein from staphylococcus aureus domain"/>
    <property type="match status" value="1"/>
</dbReference>
<dbReference type="InterPro" id="IPR043682">
    <property type="entry name" value="RqcH_bacterial"/>
</dbReference>
<evidence type="ECO:0000256" key="5">
    <source>
        <dbReference type="HAMAP-Rule" id="MF_00844"/>
    </source>
</evidence>
<protein>
    <recommendedName>
        <fullName evidence="5">Rqc2 homolog RqcH</fullName>
        <shortName evidence="5">RqcH</shortName>
    </recommendedName>
</protein>
<dbReference type="Pfam" id="PF05833">
    <property type="entry name" value="NFACT_N"/>
    <property type="match status" value="1"/>
</dbReference>
<evidence type="ECO:0000256" key="4">
    <source>
        <dbReference type="ARBA" id="ARBA00022917"/>
    </source>
</evidence>
<dbReference type="AlphaFoldDB" id="A0A9D1LLT5"/>
<proteinExistence type="inferred from homology"/>
<sequence>MPLDSLTLGALARELDAALAQARVDKIYMPRPGEAVFHLRAESGACRLLVSAAGAAGRAHLTGQRAENPETPPMLCMLLRKHLAGGRILSVTQPEEERMLRFAFSATDEMGERVEKALVCELMGRRTNLILLGGDGTVLACFKKVDAEMSPDRPVLPGLKYRMPPRREMIRFLHADEAALHEAARQALAADEPDRALPGLLEGLSPFLSRELTYRARGDVQRLAGELADLQARAREGRLEPWVVRRGGQPVDFSCMPITHLPDAECEKMPSFSEMLDLCFAEKARRELQKTVASDLQKTVANAVGRLERKLGSQKQELSEAEGREKLKHDADLITANLHAIRSGEKQARVVDYFTEGMPEAVIDLDPDLSPQQNAQRMYKKYARMKNAELKLREQIEKGERELEYLKTVAYSLTQAQSARDVEGVRQELSEAGYLKNRRDKGKKPKPQAFAPRRFDLPDGFEALCGRSNTENDELTMRRAQKNDLWLHVRGAPGSHVIVPLRDGREPTPAVIEGAAAIAARFSSLSAQPRVPVDYTRVRHVKKPQGARPGMVNYFQYQTVLVAPAQL</sequence>
<organism evidence="7 8">
    <name type="scientific">Candidatus Ventrousia excrementavium</name>
    <dbReference type="NCBI Taxonomy" id="2840961"/>
    <lineage>
        <taxon>Bacteria</taxon>
        <taxon>Bacillati</taxon>
        <taxon>Bacillota</taxon>
        <taxon>Clostridia</taxon>
        <taxon>Eubacteriales</taxon>
        <taxon>Clostridiaceae</taxon>
        <taxon>Clostridiaceae incertae sedis</taxon>
        <taxon>Candidatus Ventrousia</taxon>
    </lineage>
</organism>
<comment type="function">
    <text evidence="5">Key component of the ribosome quality control system (RQC), a ribosome-associated complex that mediates the extraction of incompletely synthesized nascent chains from stalled ribosomes and their subsequent degradation. RqcH recruits Ala-charged tRNA, and with RqcP directs the elongation of stalled nascent chains on 50S ribosomal subunits, leading to non-templated C-terminal alanine extensions (Ala tail). The Ala tail promotes nascent chain degradation. May add between 1 and at least 8 Ala residues. Binds to stalled 50S ribosomal subunits.</text>
</comment>
<evidence type="ECO:0000313" key="7">
    <source>
        <dbReference type="EMBL" id="HIU44231.1"/>
    </source>
</evidence>
<accession>A0A9D1LLT5</accession>
<reference evidence="7" key="1">
    <citation type="submission" date="2020-10" db="EMBL/GenBank/DDBJ databases">
        <authorList>
            <person name="Gilroy R."/>
        </authorList>
    </citation>
    <scope>NUCLEOTIDE SEQUENCE</scope>
    <source>
        <strain evidence="7">CHK191-8634</strain>
    </source>
</reference>
<evidence type="ECO:0000256" key="3">
    <source>
        <dbReference type="ARBA" id="ARBA00022884"/>
    </source>
</evidence>
<dbReference type="GO" id="GO:1990112">
    <property type="term" value="C:RQC complex"/>
    <property type="evidence" value="ECO:0007669"/>
    <property type="project" value="TreeGrafter"/>
</dbReference>
<comment type="caution">
    <text evidence="7">The sequence shown here is derived from an EMBL/GenBank/DDBJ whole genome shotgun (WGS) entry which is preliminary data.</text>
</comment>
<keyword evidence="4 5" id="KW-0648">Protein biosynthesis</keyword>
<dbReference type="PANTHER" id="PTHR15239">
    <property type="entry name" value="NUCLEAR EXPORT MEDIATOR FACTOR NEMF"/>
    <property type="match status" value="1"/>
</dbReference>
<dbReference type="InterPro" id="IPR008532">
    <property type="entry name" value="NFACT_RNA-bd"/>
</dbReference>
<dbReference type="GO" id="GO:0072344">
    <property type="term" value="P:rescue of stalled ribosome"/>
    <property type="evidence" value="ECO:0007669"/>
    <property type="project" value="UniProtKB-UniRule"/>
</dbReference>
<gene>
    <name evidence="5" type="primary">rqcH</name>
    <name evidence="7" type="ORF">IAB67_08055</name>
</gene>
<keyword evidence="3 5" id="KW-0694">RNA-binding</keyword>
<dbReference type="GO" id="GO:0019843">
    <property type="term" value="F:rRNA binding"/>
    <property type="evidence" value="ECO:0007669"/>
    <property type="project" value="UniProtKB-UniRule"/>
</dbReference>
<dbReference type="Proteomes" id="UP000824073">
    <property type="component" value="Unassembled WGS sequence"/>
</dbReference>
<comment type="subunit">
    <text evidence="5">Associates with stalled 50S ribosomal subunits. Binds to RqcP.</text>
</comment>
<keyword evidence="1 5" id="KW-0820">tRNA-binding</keyword>
<keyword evidence="2 5" id="KW-0699">rRNA-binding</keyword>
<evidence type="ECO:0000259" key="6">
    <source>
        <dbReference type="Pfam" id="PF05670"/>
    </source>
</evidence>
<dbReference type="HAMAP" id="MF_00844_B">
    <property type="entry name" value="RqcH_B"/>
    <property type="match status" value="1"/>
</dbReference>
<evidence type="ECO:0000256" key="2">
    <source>
        <dbReference type="ARBA" id="ARBA00022730"/>
    </source>
</evidence>
<reference evidence="7" key="2">
    <citation type="journal article" date="2021" name="PeerJ">
        <title>Extensive microbial diversity within the chicken gut microbiome revealed by metagenomics and culture.</title>
        <authorList>
            <person name="Gilroy R."/>
            <person name="Ravi A."/>
            <person name="Getino M."/>
            <person name="Pursley I."/>
            <person name="Horton D.L."/>
            <person name="Alikhan N.F."/>
            <person name="Baker D."/>
            <person name="Gharbi K."/>
            <person name="Hall N."/>
            <person name="Watson M."/>
            <person name="Adriaenssens E.M."/>
            <person name="Foster-Nyarko E."/>
            <person name="Jarju S."/>
            <person name="Secka A."/>
            <person name="Antonio M."/>
            <person name="Oren A."/>
            <person name="Chaudhuri R.R."/>
            <person name="La Ragione R."/>
            <person name="Hildebrand F."/>
            <person name="Pallen M.J."/>
        </authorList>
    </citation>
    <scope>NUCLEOTIDE SEQUENCE</scope>
    <source>
        <strain evidence="7">CHK191-8634</strain>
    </source>
</reference>
<evidence type="ECO:0000313" key="8">
    <source>
        <dbReference type="Proteomes" id="UP000824073"/>
    </source>
</evidence>
<dbReference type="GO" id="GO:0000049">
    <property type="term" value="F:tRNA binding"/>
    <property type="evidence" value="ECO:0007669"/>
    <property type="project" value="UniProtKB-UniRule"/>
</dbReference>
<feature type="domain" description="NFACT RNA-binding" evidence="6">
    <location>
        <begin position="455"/>
        <end position="546"/>
    </location>
</feature>